<feature type="signal peptide" evidence="2">
    <location>
        <begin position="1"/>
        <end position="24"/>
    </location>
</feature>
<protein>
    <recommendedName>
        <fullName evidence="4">DUF4148 domain-containing protein</fullName>
    </recommendedName>
</protein>
<evidence type="ECO:0000313" key="3">
    <source>
        <dbReference type="EMBL" id="KEA56599.1"/>
    </source>
</evidence>
<feature type="chain" id="PRO_5001679898" description="DUF4148 domain-containing protein" evidence="2">
    <location>
        <begin position="25"/>
        <end position="103"/>
    </location>
</feature>
<dbReference type="InterPro" id="IPR025421">
    <property type="entry name" value="DUF4148"/>
</dbReference>
<evidence type="ECO:0000256" key="2">
    <source>
        <dbReference type="SAM" id="SignalP"/>
    </source>
</evidence>
<evidence type="ECO:0008006" key="4">
    <source>
        <dbReference type="Google" id="ProtNLM"/>
    </source>
</evidence>
<accession>A0A071M6Q3</accession>
<dbReference type="Pfam" id="PF13663">
    <property type="entry name" value="DUF4148"/>
    <property type="match status" value="1"/>
</dbReference>
<name>A0A071M6Q3_9BURK</name>
<comment type="caution">
    <text evidence="3">The sequence shown here is derived from an EMBL/GenBank/DDBJ whole genome shotgun (WGS) entry which is preliminary data.</text>
</comment>
<reference evidence="3" key="1">
    <citation type="submission" date="2014-04" db="EMBL/GenBank/DDBJ databases">
        <title>In planta biocontrol of soil-borne Fusarium wilt of banana through a plant endophytic bacterium, Burkholderia cenocepacia 869T2.</title>
        <authorList>
            <person name="Ho Y.-N."/>
            <person name="Chiang H.-M."/>
            <person name="Chao C.-P."/>
            <person name="Su C.-C."/>
            <person name="Hsu H.-F."/>
            <person name="Guo C.-T."/>
            <person name="Hsieh J.-L."/>
            <person name="Huang C.-C."/>
        </authorList>
    </citation>
    <scope>NUCLEOTIDE SEQUENCE [LARGE SCALE GENOMIC DNA]</scope>
    <source>
        <strain evidence="3">869T2</strain>
    </source>
</reference>
<feature type="compositionally biased region" description="Basic and acidic residues" evidence="1">
    <location>
        <begin position="70"/>
        <end position="79"/>
    </location>
</feature>
<keyword evidence="2" id="KW-0732">Signal</keyword>
<gene>
    <name evidence="3" type="ORF">DT99_25850</name>
</gene>
<sequence length="103" mass="10769">MKTIQHAACAFLLIGAAVAAHAQAASTVTRAQVRQELVELQAAGYRTSLASSPDFPEHMQAIMQRAARARGGDTGHGSDGRANGESGKPALPHAIDRGTYAHH</sequence>
<proteinExistence type="predicted"/>
<dbReference type="AlphaFoldDB" id="A0A071M6Q3"/>
<dbReference type="EMBL" id="JJOA01000025">
    <property type="protein sequence ID" value="KEA56599.1"/>
    <property type="molecule type" value="Genomic_DNA"/>
</dbReference>
<organism evidence="3">
    <name type="scientific">Burkholderia cenocepacia</name>
    <dbReference type="NCBI Taxonomy" id="95486"/>
    <lineage>
        <taxon>Bacteria</taxon>
        <taxon>Pseudomonadati</taxon>
        <taxon>Pseudomonadota</taxon>
        <taxon>Betaproteobacteria</taxon>
        <taxon>Burkholderiales</taxon>
        <taxon>Burkholderiaceae</taxon>
        <taxon>Burkholderia</taxon>
        <taxon>Burkholderia cepacia complex</taxon>
    </lineage>
</organism>
<feature type="region of interest" description="Disordered" evidence="1">
    <location>
        <begin position="64"/>
        <end position="103"/>
    </location>
</feature>
<dbReference type="OrthoDB" id="9008392at2"/>
<evidence type="ECO:0000256" key="1">
    <source>
        <dbReference type="SAM" id="MobiDB-lite"/>
    </source>
</evidence>